<dbReference type="InterPro" id="IPR052423">
    <property type="entry name" value="EMIR"/>
</dbReference>
<feature type="domain" description="J" evidence="2">
    <location>
        <begin position="6"/>
        <end position="70"/>
    </location>
</feature>
<dbReference type="InterPro" id="IPR036869">
    <property type="entry name" value="J_dom_sf"/>
</dbReference>
<evidence type="ECO:0000259" key="2">
    <source>
        <dbReference type="PROSITE" id="PS50076"/>
    </source>
</evidence>
<dbReference type="EMBL" id="JADGJQ010000056">
    <property type="protein sequence ID" value="KAJ3175073.1"/>
    <property type="molecule type" value="Genomic_DNA"/>
</dbReference>
<evidence type="ECO:0000256" key="1">
    <source>
        <dbReference type="SAM" id="Phobius"/>
    </source>
</evidence>
<dbReference type="SMART" id="SM00271">
    <property type="entry name" value="DnaJ"/>
    <property type="match status" value="1"/>
</dbReference>
<proteinExistence type="predicted"/>
<accession>A0AAD5THN4</accession>
<keyword evidence="1" id="KW-0812">Transmembrane</keyword>
<sequence length="177" mass="19992">MENNVDYYELLGVKHDATEDAIRQAYIKQSLKFHPDRNTNADATKKFQEVAQAYFVLSDKDRRNAYDRSRKDKTRFAQDEHVDPNSVFGSVFDELLVPEVPNPVWFWEPVGAAAGFVMGFIVFNIPGAMFGAWTGKKMGKVRDMKGVSTGEAFLRLSKDRKAEILSGLAQKMFSSAL</sequence>
<dbReference type="InterPro" id="IPR001623">
    <property type="entry name" value="DnaJ_domain"/>
</dbReference>
<protein>
    <recommendedName>
        <fullName evidence="2">J domain-containing protein</fullName>
    </recommendedName>
</protein>
<organism evidence="3 4">
    <name type="scientific">Geranomyces variabilis</name>
    <dbReference type="NCBI Taxonomy" id="109894"/>
    <lineage>
        <taxon>Eukaryota</taxon>
        <taxon>Fungi</taxon>
        <taxon>Fungi incertae sedis</taxon>
        <taxon>Chytridiomycota</taxon>
        <taxon>Chytridiomycota incertae sedis</taxon>
        <taxon>Chytridiomycetes</taxon>
        <taxon>Spizellomycetales</taxon>
        <taxon>Powellomycetaceae</taxon>
        <taxon>Geranomyces</taxon>
    </lineage>
</organism>
<evidence type="ECO:0000313" key="3">
    <source>
        <dbReference type="EMBL" id="KAJ3175073.1"/>
    </source>
</evidence>
<dbReference type="SUPFAM" id="SSF46565">
    <property type="entry name" value="Chaperone J-domain"/>
    <property type="match status" value="1"/>
</dbReference>
<dbReference type="PANTHER" id="PTHR44094">
    <property type="entry name" value="DNAJ HEAT SHOCK N-TERMINAL DOMAIN-CONTAINING PROTEIN"/>
    <property type="match status" value="1"/>
</dbReference>
<dbReference type="AlphaFoldDB" id="A0AAD5THN4"/>
<comment type="caution">
    <text evidence="3">The sequence shown here is derived from an EMBL/GenBank/DDBJ whole genome shotgun (WGS) entry which is preliminary data.</text>
</comment>
<dbReference type="PANTHER" id="PTHR44094:SF8">
    <property type="entry name" value="DNAJ HEAT SHOCK N-TERMINAL DOMAIN-CONTAINING PROTEIN-RELATED"/>
    <property type="match status" value="1"/>
</dbReference>
<dbReference type="Gene3D" id="1.10.287.110">
    <property type="entry name" value="DnaJ domain"/>
    <property type="match status" value="1"/>
</dbReference>
<dbReference type="Pfam" id="PF00226">
    <property type="entry name" value="DnaJ"/>
    <property type="match status" value="1"/>
</dbReference>
<reference evidence="3" key="1">
    <citation type="submission" date="2020-05" db="EMBL/GenBank/DDBJ databases">
        <title>Phylogenomic resolution of chytrid fungi.</title>
        <authorList>
            <person name="Stajich J.E."/>
            <person name="Amses K."/>
            <person name="Simmons R."/>
            <person name="Seto K."/>
            <person name="Myers J."/>
            <person name="Bonds A."/>
            <person name="Quandt C.A."/>
            <person name="Barry K."/>
            <person name="Liu P."/>
            <person name="Grigoriev I."/>
            <person name="Longcore J.E."/>
            <person name="James T.Y."/>
        </authorList>
    </citation>
    <scope>NUCLEOTIDE SEQUENCE</scope>
    <source>
        <strain evidence="3">JEL0379</strain>
    </source>
</reference>
<dbReference type="PRINTS" id="PR00625">
    <property type="entry name" value="JDOMAIN"/>
</dbReference>
<name>A0AAD5THN4_9FUNG</name>
<evidence type="ECO:0000313" key="4">
    <source>
        <dbReference type="Proteomes" id="UP001212152"/>
    </source>
</evidence>
<dbReference type="PROSITE" id="PS50076">
    <property type="entry name" value="DNAJ_2"/>
    <property type="match status" value="1"/>
</dbReference>
<dbReference type="CDD" id="cd06257">
    <property type="entry name" value="DnaJ"/>
    <property type="match status" value="1"/>
</dbReference>
<gene>
    <name evidence="3" type="ORF">HDU87_006470</name>
</gene>
<keyword evidence="1" id="KW-0472">Membrane</keyword>
<feature type="transmembrane region" description="Helical" evidence="1">
    <location>
        <begin position="110"/>
        <end position="135"/>
    </location>
</feature>
<dbReference type="Proteomes" id="UP001212152">
    <property type="component" value="Unassembled WGS sequence"/>
</dbReference>
<keyword evidence="4" id="KW-1185">Reference proteome</keyword>
<keyword evidence="1" id="KW-1133">Transmembrane helix</keyword>